<dbReference type="Pfam" id="PF07690">
    <property type="entry name" value="MFS_1"/>
    <property type="match status" value="1"/>
</dbReference>
<evidence type="ECO:0000256" key="1">
    <source>
        <dbReference type="ARBA" id="ARBA00004651"/>
    </source>
</evidence>
<feature type="transmembrane region" description="Helical" evidence="6">
    <location>
        <begin position="316"/>
        <end position="338"/>
    </location>
</feature>
<dbReference type="PANTHER" id="PTHR23513:SF6">
    <property type="entry name" value="MAJOR FACILITATOR SUPERFAMILY ASSOCIATED DOMAIN-CONTAINING PROTEIN"/>
    <property type="match status" value="1"/>
</dbReference>
<dbReference type="Proteomes" id="UP001595712">
    <property type="component" value="Unassembled WGS sequence"/>
</dbReference>
<dbReference type="PANTHER" id="PTHR23513">
    <property type="entry name" value="INTEGRAL MEMBRANE EFFLUX PROTEIN-RELATED"/>
    <property type="match status" value="1"/>
</dbReference>
<keyword evidence="3 6" id="KW-0812">Transmembrane</keyword>
<feature type="transmembrane region" description="Helical" evidence="6">
    <location>
        <begin position="385"/>
        <end position="403"/>
    </location>
</feature>
<dbReference type="InterPro" id="IPR020846">
    <property type="entry name" value="MFS_dom"/>
</dbReference>
<evidence type="ECO:0000256" key="3">
    <source>
        <dbReference type="ARBA" id="ARBA00022692"/>
    </source>
</evidence>
<evidence type="ECO:0000256" key="6">
    <source>
        <dbReference type="SAM" id="Phobius"/>
    </source>
</evidence>
<feature type="transmembrane region" description="Helical" evidence="6">
    <location>
        <begin position="264"/>
        <end position="283"/>
    </location>
</feature>
<evidence type="ECO:0000313" key="9">
    <source>
        <dbReference type="Proteomes" id="UP001595712"/>
    </source>
</evidence>
<feature type="transmembrane region" description="Helical" evidence="6">
    <location>
        <begin position="359"/>
        <end position="379"/>
    </location>
</feature>
<proteinExistence type="predicted"/>
<feature type="transmembrane region" description="Helical" evidence="6">
    <location>
        <begin position="21"/>
        <end position="42"/>
    </location>
</feature>
<accession>A0ABV7Q1Z3</accession>
<name>A0ABV7Q1Z3_9ACTN</name>
<feature type="domain" description="Major facilitator superfamily (MFS) profile" evidence="7">
    <location>
        <begin position="225"/>
        <end position="422"/>
    </location>
</feature>
<evidence type="ECO:0000256" key="4">
    <source>
        <dbReference type="ARBA" id="ARBA00022989"/>
    </source>
</evidence>
<protein>
    <submittedName>
        <fullName evidence="8">MFS transporter</fullName>
    </submittedName>
</protein>
<evidence type="ECO:0000256" key="2">
    <source>
        <dbReference type="ARBA" id="ARBA00022475"/>
    </source>
</evidence>
<feature type="transmembrane region" description="Helical" evidence="6">
    <location>
        <begin position="290"/>
        <end position="310"/>
    </location>
</feature>
<comment type="subcellular location">
    <subcellularLocation>
        <location evidence="1">Cell membrane</location>
        <topology evidence="1">Multi-pass membrane protein</topology>
    </subcellularLocation>
</comment>
<dbReference type="SUPFAM" id="SSF103473">
    <property type="entry name" value="MFS general substrate transporter"/>
    <property type="match status" value="1"/>
</dbReference>
<keyword evidence="2" id="KW-1003">Cell membrane</keyword>
<keyword evidence="4 6" id="KW-1133">Transmembrane helix</keyword>
<feature type="transmembrane region" description="Helical" evidence="6">
    <location>
        <begin position="94"/>
        <end position="115"/>
    </location>
</feature>
<comment type="caution">
    <text evidence="8">The sequence shown here is derived from an EMBL/GenBank/DDBJ whole genome shotgun (WGS) entry which is preliminary data.</text>
</comment>
<gene>
    <name evidence="8" type="ORF">ACFO8M_20285</name>
</gene>
<feature type="transmembrane region" description="Helical" evidence="6">
    <location>
        <begin position="167"/>
        <end position="192"/>
    </location>
</feature>
<organism evidence="8 9">
    <name type="scientific">Glycomyces rhizosphaerae</name>
    <dbReference type="NCBI Taxonomy" id="2054422"/>
    <lineage>
        <taxon>Bacteria</taxon>
        <taxon>Bacillati</taxon>
        <taxon>Actinomycetota</taxon>
        <taxon>Actinomycetes</taxon>
        <taxon>Glycomycetales</taxon>
        <taxon>Glycomycetaceae</taxon>
        <taxon>Glycomyces</taxon>
    </lineage>
</organism>
<evidence type="ECO:0000256" key="5">
    <source>
        <dbReference type="ARBA" id="ARBA00023136"/>
    </source>
</evidence>
<dbReference type="InterPro" id="IPR036259">
    <property type="entry name" value="MFS_trans_sf"/>
</dbReference>
<dbReference type="PROSITE" id="PS50850">
    <property type="entry name" value="MFS"/>
    <property type="match status" value="1"/>
</dbReference>
<sequence length="422" mass="44236">MGGWRERGAQMHLGADYRRIWFGNASANLADGVTFIALPLLATTATESPIAIAGLAVAYSSARILSVLGVGVLIDRVDRRRLAYLANFSRAAMFAVLTGLVLLDAAPIATLYLVYAVMGVIETLADGAARAVLPQAVPAEGLDKANSQIAGTQLVIDEFIGPPLGGLLFAMATFAPTALNALAFLVAGFAFWRLRGTYVIVRDTTGTAAPSVRADIREGAVWATRHRVVRLLIVLSGITCVAYMIPFSYLVLYAQEELGLDGTGYGLLLAFSALGGLLGSFIATRLRKRIGYGWSMVAALGTGAISFAVISLTTNVIVVAIALAVYIAHAVVWGIMATTVRQRATPNAMMGRIGSLDGFVGLIGLAFGAGAGGLLASILGYRIPFAIAGAVFAVAAVLCLISIRSLREWEGNEAHAEMSEVN</sequence>
<reference evidence="9" key="1">
    <citation type="journal article" date="2019" name="Int. J. Syst. Evol. Microbiol.">
        <title>The Global Catalogue of Microorganisms (GCM) 10K type strain sequencing project: providing services to taxonomists for standard genome sequencing and annotation.</title>
        <authorList>
            <consortium name="The Broad Institute Genomics Platform"/>
            <consortium name="The Broad Institute Genome Sequencing Center for Infectious Disease"/>
            <person name="Wu L."/>
            <person name="Ma J."/>
        </authorList>
    </citation>
    <scope>NUCLEOTIDE SEQUENCE [LARGE SCALE GENOMIC DNA]</scope>
    <source>
        <strain evidence="9">CGMCC 4.7396</strain>
    </source>
</reference>
<evidence type="ECO:0000313" key="8">
    <source>
        <dbReference type="EMBL" id="MFC3494832.1"/>
    </source>
</evidence>
<keyword evidence="5 6" id="KW-0472">Membrane</keyword>
<dbReference type="RefSeq" id="WP_387978951.1">
    <property type="nucleotide sequence ID" value="NZ_JBHRWO010000020.1"/>
</dbReference>
<dbReference type="InterPro" id="IPR011701">
    <property type="entry name" value="MFS"/>
</dbReference>
<feature type="transmembrane region" description="Helical" evidence="6">
    <location>
        <begin position="231"/>
        <end position="252"/>
    </location>
</feature>
<feature type="transmembrane region" description="Helical" evidence="6">
    <location>
        <begin position="48"/>
        <end position="74"/>
    </location>
</feature>
<dbReference type="EMBL" id="JBHRWO010000020">
    <property type="protein sequence ID" value="MFC3494832.1"/>
    <property type="molecule type" value="Genomic_DNA"/>
</dbReference>
<dbReference type="Gene3D" id="1.20.1250.20">
    <property type="entry name" value="MFS general substrate transporter like domains"/>
    <property type="match status" value="2"/>
</dbReference>
<evidence type="ECO:0000259" key="7">
    <source>
        <dbReference type="PROSITE" id="PS50850"/>
    </source>
</evidence>
<dbReference type="CDD" id="cd06173">
    <property type="entry name" value="MFS_MefA_like"/>
    <property type="match status" value="1"/>
</dbReference>
<keyword evidence="9" id="KW-1185">Reference proteome</keyword>